<evidence type="ECO:0000313" key="4">
    <source>
        <dbReference type="Proteomes" id="UP000229641"/>
    </source>
</evidence>
<comment type="similarity">
    <text evidence="1">Belongs to the NAD(P)-dependent epimerase/dehydratase family.</text>
</comment>
<dbReference type="InterPro" id="IPR036291">
    <property type="entry name" value="NAD(P)-bd_dom_sf"/>
</dbReference>
<name>A0A2H0M0E9_9BACT</name>
<reference evidence="3 4" key="1">
    <citation type="submission" date="2017-09" db="EMBL/GenBank/DDBJ databases">
        <title>Depth-based differentiation of microbial function through sediment-hosted aquifers and enrichment of novel symbionts in the deep terrestrial subsurface.</title>
        <authorList>
            <person name="Probst A.J."/>
            <person name="Ladd B."/>
            <person name="Jarett J.K."/>
            <person name="Geller-Mcgrath D.E."/>
            <person name="Sieber C.M."/>
            <person name="Emerson J.B."/>
            <person name="Anantharaman K."/>
            <person name="Thomas B.C."/>
            <person name="Malmstrom R."/>
            <person name="Stieglmeier M."/>
            <person name="Klingl A."/>
            <person name="Woyke T."/>
            <person name="Ryan C.M."/>
            <person name="Banfield J.F."/>
        </authorList>
    </citation>
    <scope>NUCLEOTIDE SEQUENCE [LARGE SCALE GENOMIC DNA]</scope>
    <source>
        <strain evidence="3">CG11_big_fil_rev_8_21_14_0_20_42_13</strain>
    </source>
</reference>
<dbReference type="AlphaFoldDB" id="A0A2H0M0E9"/>
<sequence length="345" mass="38670">MRILVTGGAGMVGSHCAEYFAKKNYQVIALDNLMRSEIFGSDIATVEFNWKYLANYKNIKRIKADVRNEKDVLKAIGSGVDAVIHAAGQPGVPSSVRDPKEDFSINAFGTLNVLECLRQKSKNAAFVYCSTNKVYGENVDKIPLDELTKRYAYKGVKGVDESMLTDLTGHTPYGVSKLVGDLYTQEYGHIYGMRTCVFRMSCIYGIRQFGFEDQGWVAWFIIAALLNKPVVIYGNGKQVRDLLYAEDLVRAYEAFIESALGAGIFNIGGGPENTTSLLEFLDKVYEILGKKPEFTFKDWRPSDQKVYITDTEKVKKVLNWYPKVGVEEGIARLCDWVKANKTIFG</sequence>
<dbReference type="InterPro" id="IPR001509">
    <property type="entry name" value="Epimerase_deHydtase"/>
</dbReference>
<dbReference type="Pfam" id="PF01370">
    <property type="entry name" value="Epimerase"/>
    <property type="match status" value="1"/>
</dbReference>
<evidence type="ECO:0000259" key="2">
    <source>
        <dbReference type="Pfam" id="PF01370"/>
    </source>
</evidence>
<dbReference type="SUPFAM" id="SSF51735">
    <property type="entry name" value="NAD(P)-binding Rossmann-fold domains"/>
    <property type="match status" value="1"/>
</dbReference>
<proteinExistence type="inferred from homology"/>
<comment type="caution">
    <text evidence="3">The sequence shown here is derived from an EMBL/GenBank/DDBJ whole genome shotgun (WGS) entry which is preliminary data.</text>
</comment>
<evidence type="ECO:0000256" key="1">
    <source>
        <dbReference type="ARBA" id="ARBA00007637"/>
    </source>
</evidence>
<organism evidence="3 4">
    <name type="scientific">Candidatus Ghiorseimicrobium undicola</name>
    <dbReference type="NCBI Taxonomy" id="1974746"/>
    <lineage>
        <taxon>Bacteria</taxon>
        <taxon>Pseudomonadati</taxon>
        <taxon>Candidatus Omnitrophota</taxon>
        <taxon>Candidatus Ghiorseimicrobium</taxon>
    </lineage>
</organism>
<evidence type="ECO:0000313" key="3">
    <source>
        <dbReference type="EMBL" id="PIQ89384.1"/>
    </source>
</evidence>
<protein>
    <recommendedName>
        <fullName evidence="2">NAD-dependent epimerase/dehydratase domain-containing protein</fullName>
    </recommendedName>
</protein>
<dbReference type="Proteomes" id="UP000229641">
    <property type="component" value="Unassembled WGS sequence"/>
</dbReference>
<dbReference type="PANTHER" id="PTHR43000">
    <property type="entry name" value="DTDP-D-GLUCOSE 4,6-DEHYDRATASE-RELATED"/>
    <property type="match status" value="1"/>
</dbReference>
<dbReference type="EMBL" id="PCWA01000045">
    <property type="protein sequence ID" value="PIQ89384.1"/>
    <property type="molecule type" value="Genomic_DNA"/>
</dbReference>
<dbReference type="Gene3D" id="3.40.50.720">
    <property type="entry name" value="NAD(P)-binding Rossmann-like Domain"/>
    <property type="match status" value="1"/>
</dbReference>
<accession>A0A2H0M0E9</accession>
<feature type="domain" description="NAD-dependent epimerase/dehydratase" evidence="2">
    <location>
        <begin position="3"/>
        <end position="268"/>
    </location>
</feature>
<gene>
    <name evidence="3" type="ORF">COV72_03315</name>
</gene>